<name>A0AA37WHQ9_9BACT</name>
<gene>
    <name evidence="1" type="ORF">GCM10007940_43700</name>
</gene>
<dbReference type="EMBL" id="BSOH01000036">
    <property type="protein sequence ID" value="GLR19754.1"/>
    <property type="molecule type" value="Genomic_DNA"/>
</dbReference>
<proteinExistence type="predicted"/>
<accession>A0AA37WHQ9</accession>
<dbReference type="RefSeq" id="WP_235295415.1">
    <property type="nucleotide sequence ID" value="NZ_BSOH01000036.1"/>
</dbReference>
<dbReference type="AlphaFoldDB" id="A0AA37WHQ9"/>
<organism evidence="1 2">
    <name type="scientific">Portibacter lacus</name>
    <dbReference type="NCBI Taxonomy" id="1099794"/>
    <lineage>
        <taxon>Bacteria</taxon>
        <taxon>Pseudomonadati</taxon>
        <taxon>Bacteroidota</taxon>
        <taxon>Saprospiria</taxon>
        <taxon>Saprospirales</taxon>
        <taxon>Haliscomenobacteraceae</taxon>
        <taxon>Portibacter</taxon>
    </lineage>
</organism>
<keyword evidence="2" id="KW-1185">Reference proteome</keyword>
<comment type="caution">
    <text evidence="1">The sequence shown here is derived from an EMBL/GenBank/DDBJ whole genome shotgun (WGS) entry which is preliminary data.</text>
</comment>
<reference evidence="1" key="1">
    <citation type="journal article" date="2014" name="Int. J. Syst. Evol. Microbiol.">
        <title>Complete genome sequence of Corynebacterium casei LMG S-19264T (=DSM 44701T), isolated from a smear-ripened cheese.</title>
        <authorList>
            <consortium name="US DOE Joint Genome Institute (JGI-PGF)"/>
            <person name="Walter F."/>
            <person name="Albersmeier A."/>
            <person name="Kalinowski J."/>
            <person name="Ruckert C."/>
        </authorList>
    </citation>
    <scope>NUCLEOTIDE SEQUENCE</scope>
    <source>
        <strain evidence="1">NBRC 108769</strain>
    </source>
</reference>
<reference evidence="1" key="2">
    <citation type="submission" date="2023-01" db="EMBL/GenBank/DDBJ databases">
        <title>Draft genome sequence of Portibacter lacus strain NBRC 108769.</title>
        <authorList>
            <person name="Sun Q."/>
            <person name="Mori K."/>
        </authorList>
    </citation>
    <scope>NUCLEOTIDE SEQUENCE</scope>
    <source>
        <strain evidence="1">NBRC 108769</strain>
    </source>
</reference>
<evidence type="ECO:0000313" key="1">
    <source>
        <dbReference type="EMBL" id="GLR19754.1"/>
    </source>
</evidence>
<protein>
    <submittedName>
        <fullName evidence="1">Uncharacterized protein</fullName>
    </submittedName>
</protein>
<evidence type="ECO:0000313" key="2">
    <source>
        <dbReference type="Proteomes" id="UP001156666"/>
    </source>
</evidence>
<dbReference type="Proteomes" id="UP001156666">
    <property type="component" value="Unassembled WGS sequence"/>
</dbReference>
<dbReference type="PROSITE" id="PS51257">
    <property type="entry name" value="PROKAR_LIPOPROTEIN"/>
    <property type="match status" value="1"/>
</dbReference>
<sequence>MKKFIYFFMYFGFGLLIVSCQKEETIDESIKDFFIEYDFNFGIANIISATDKQISRAQDINSSIYSQNNVYDAMFQEVIVSKSSQILETDVSGTINFIEDHMNLNKENFKYWTGGKVQMSEQQNILFNEISNFLLSMPSKSEVDLKLFTIYVKYNASFEKEGLRQVLSIARASYLQASLEFQDYVNSFEGSNSESSNRSYNSCMRDNVVGGIVTGAVGGGISACIFSGCTGAAPAALVGGVVGGVLGSIWGAITC</sequence>